<organism evidence="1 2">
    <name type="scientific">Entomophthora muscae</name>
    <dbReference type="NCBI Taxonomy" id="34485"/>
    <lineage>
        <taxon>Eukaryota</taxon>
        <taxon>Fungi</taxon>
        <taxon>Fungi incertae sedis</taxon>
        <taxon>Zoopagomycota</taxon>
        <taxon>Entomophthoromycotina</taxon>
        <taxon>Entomophthoromycetes</taxon>
        <taxon>Entomophthorales</taxon>
        <taxon>Entomophthoraceae</taxon>
        <taxon>Entomophthora</taxon>
    </lineage>
</organism>
<sequence>MSVLLKPSSLMLLLSYQKTPPIDPKLSGDPRNDSPSPEICDISLGSSAVVYLVDLSQSLECIFSSAYHVSEAPSRLMYLFDDLPGKANGMLSSEEILV</sequence>
<gene>
    <name evidence="1" type="ORF">DSO57_1024822</name>
</gene>
<dbReference type="EMBL" id="QTSX02002976">
    <property type="protein sequence ID" value="KAJ9072679.1"/>
    <property type="molecule type" value="Genomic_DNA"/>
</dbReference>
<name>A0ACC2TDC9_9FUNG</name>
<keyword evidence="2" id="KW-1185">Reference proteome</keyword>
<dbReference type="Proteomes" id="UP001165960">
    <property type="component" value="Unassembled WGS sequence"/>
</dbReference>
<evidence type="ECO:0000313" key="1">
    <source>
        <dbReference type="EMBL" id="KAJ9072679.1"/>
    </source>
</evidence>
<reference evidence="1" key="1">
    <citation type="submission" date="2022-04" db="EMBL/GenBank/DDBJ databases">
        <title>Genome of the entomopathogenic fungus Entomophthora muscae.</title>
        <authorList>
            <person name="Elya C."/>
            <person name="Lovett B.R."/>
            <person name="Lee E."/>
            <person name="Macias A.M."/>
            <person name="Hajek A.E."/>
            <person name="De Bivort B.L."/>
            <person name="Kasson M.T."/>
            <person name="De Fine Licht H.H."/>
            <person name="Stajich J.E."/>
        </authorList>
    </citation>
    <scope>NUCLEOTIDE SEQUENCE</scope>
    <source>
        <strain evidence="1">Berkeley</strain>
    </source>
</reference>
<protein>
    <submittedName>
        <fullName evidence="1">Uncharacterized protein</fullName>
    </submittedName>
</protein>
<evidence type="ECO:0000313" key="2">
    <source>
        <dbReference type="Proteomes" id="UP001165960"/>
    </source>
</evidence>
<comment type="caution">
    <text evidence="1">The sequence shown here is derived from an EMBL/GenBank/DDBJ whole genome shotgun (WGS) entry which is preliminary data.</text>
</comment>
<accession>A0ACC2TDC9</accession>
<proteinExistence type="predicted"/>